<protein>
    <submittedName>
        <fullName evidence="1">Uncharacterized protein</fullName>
    </submittedName>
</protein>
<sequence>MSMLPRSTASPHTQKILICSQFKEIFCSNQSLETPVIPRLLLQHLSVGITSSGFHKIALKHPVVILKHSFAIRRWLKLS</sequence>
<comment type="caution">
    <text evidence="1">The sequence shown here is derived from an EMBL/GenBank/DDBJ whole genome shotgun (WGS) entry which is preliminary data.</text>
</comment>
<keyword evidence="2" id="KW-1185">Reference proteome</keyword>
<name>A0ABR3BJM0_9TREE</name>
<reference evidence="1 2" key="2">
    <citation type="submission" date="2024-01" db="EMBL/GenBank/DDBJ databases">
        <title>Comparative genomics of Cryptococcus and Kwoniella reveals pathogenesis evolution and contrasting modes of karyotype evolution via chromosome fusion or intercentromeric recombination.</title>
        <authorList>
            <person name="Coelho M.A."/>
            <person name="David-Palma M."/>
            <person name="Shea T."/>
            <person name="Bowers K."/>
            <person name="Mcginley-Smith S."/>
            <person name="Mohammad A.W."/>
            <person name="Gnirke A."/>
            <person name="Yurkov A.M."/>
            <person name="Nowrousian M."/>
            <person name="Sun S."/>
            <person name="Cuomo C.A."/>
            <person name="Heitman J."/>
        </authorList>
    </citation>
    <scope>NUCLEOTIDE SEQUENCE [LARGE SCALE GENOMIC DNA]</scope>
    <source>
        <strain evidence="1 2">IND107</strain>
    </source>
</reference>
<evidence type="ECO:0000313" key="1">
    <source>
        <dbReference type="EMBL" id="KAL0241995.1"/>
    </source>
</evidence>
<dbReference type="EMBL" id="ATAM02000012">
    <property type="protein sequence ID" value="KAL0241995.1"/>
    <property type="molecule type" value="Genomic_DNA"/>
</dbReference>
<organism evidence="1 2">
    <name type="scientific">Cryptococcus tetragattii IND107</name>
    <dbReference type="NCBI Taxonomy" id="1296105"/>
    <lineage>
        <taxon>Eukaryota</taxon>
        <taxon>Fungi</taxon>
        <taxon>Dikarya</taxon>
        <taxon>Basidiomycota</taxon>
        <taxon>Agaricomycotina</taxon>
        <taxon>Tremellomycetes</taxon>
        <taxon>Tremellales</taxon>
        <taxon>Cryptococcaceae</taxon>
        <taxon>Cryptococcus</taxon>
        <taxon>Cryptococcus gattii species complex</taxon>
    </lineage>
</organism>
<evidence type="ECO:0000313" key="2">
    <source>
        <dbReference type="Proteomes" id="UP000054399"/>
    </source>
</evidence>
<dbReference type="GeneID" id="91993024"/>
<gene>
    <name evidence="1" type="ORF">I308_106169</name>
</gene>
<reference evidence="2" key="1">
    <citation type="submission" date="2015-01" db="EMBL/GenBank/DDBJ databases">
        <title>The Genome Sequence of Cryptococcus gattii MMRL2647.</title>
        <authorList>
            <consortium name="The Broad Institute Genomics Platform"/>
            <person name="Cuomo C."/>
            <person name="Litvintseva A."/>
            <person name="Chen Y."/>
            <person name="Heitman J."/>
            <person name="Sun S."/>
            <person name="Springer D."/>
            <person name="Dromer F."/>
            <person name="Young S."/>
            <person name="Zeng Q."/>
            <person name="Gargeya S."/>
            <person name="Abouelleil A."/>
            <person name="Alvarado L."/>
            <person name="Chapman S.B."/>
            <person name="Gainer-Dewar J."/>
            <person name="Goldberg J."/>
            <person name="Griggs A."/>
            <person name="Gujja S."/>
            <person name="Hansen M."/>
            <person name="Howarth C."/>
            <person name="Imamovic A."/>
            <person name="Larimer J."/>
            <person name="Murphy C."/>
            <person name="Naylor J."/>
            <person name="Pearson M."/>
            <person name="Priest M."/>
            <person name="Roberts A."/>
            <person name="Saif S."/>
            <person name="Shea T."/>
            <person name="Sykes S."/>
            <person name="Wortman J."/>
            <person name="Nusbaum C."/>
            <person name="Birren B."/>
        </authorList>
    </citation>
    <scope>NUCLEOTIDE SEQUENCE [LARGE SCALE GENOMIC DNA]</scope>
    <source>
        <strain evidence="2">IND107</strain>
    </source>
</reference>
<accession>A0ABR3BJM0</accession>
<dbReference type="Proteomes" id="UP000054399">
    <property type="component" value="Unassembled WGS sequence"/>
</dbReference>
<proteinExistence type="predicted"/>
<dbReference type="RefSeq" id="XP_066611377.1">
    <property type="nucleotide sequence ID" value="XM_066760616.1"/>
</dbReference>